<dbReference type="InterPro" id="IPR041397">
    <property type="entry name" value="ThiD2"/>
</dbReference>
<dbReference type="Proteomes" id="UP000256379">
    <property type="component" value="Unassembled WGS sequence"/>
</dbReference>
<keyword evidence="3" id="KW-1185">Reference proteome</keyword>
<name>A0A3D8ICS4_9HELI</name>
<evidence type="ECO:0000313" key="2">
    <source>
        <dbReference type="EMBL" id="RDU62845.1"/>
    </source>
</evidence>
<comment type="caution">
    <text evidence="2">The sequence shown here is derived from an EMBL/GenBank/DDBJ whole genome shotgun (WGS) entry which is preliminary data.</text>
</comment>
<dbReference type="AlphaFoldDB" id="A0A3D8ICS4"/>
<evidence type="ECO:0000259" key="1">
    <source>
        <dbReference type="Pfam" id="PF17792"/>
    </source>
</evidence>
<reference evidence="2 3" key="1">
    <citation type="submission" date="2018-04" db="EMBL/GenBank/DDBJ databases">
        <title>Novel Campyloabacter and Helicobacter Species and Strains.</title>
        <authorList>
            <person name="Mannion A.J."/>
            <person name="Shen Z."/>
            <person name="Fox J.G."/>
        </authorList>
    </citation>
    <scope>NUCLEOTIDE SEQUENCE [LARGE SCALE GENOMIC DNA]</scope>
    <source>
        <strain evidence="2 3">MIT 17-337</strain>
    </source>
</reference>
<gene>
    <name evidence="2" type="ORF">CQA53_09020</name>
</gene>
<organism evidence="2 3">
    <name type="scientific">Helicobacter didelphidarum</name>
    <dbReference type="NCBI Taxonomy" id="2040648"/>
    <lineage>
        <taxon>Bacteria</taxon>
        <taxon>Pseudomonadati</taxon>
        <taxon>Campylobacterota</taxon>
        <taxon>Epsilonproteobacteria</taxon>
        <taxon>Campylobacterales</taxon>
        <taxon>Helicobacteraceae</taxon>
        <taxon>Helicobacter</taxon>
    </lineage>
</organism>
<protein>
    <submittedName>
        <fullName evidence="2">Thiamine-phosphate pyrophosphorylase</fullName>
    </submittedName>
</protein>
<dbReference type="OrthoDB" id="9812206at2"/>
<dbReference type="RefSeq" id="WP_115543682.1">
    <property type="nucleotide sequence ID" value="NZ_NXLQ01000028.1"/>
</dbReference>
<feature type="domain" description="ThiD2" evidence="1">
    <location>
        <begin position="1"/>
        <end position="120"/>
    </location>
</feature>
<dbReference type="EMBL" id="NXLQ01000028">
    <property type="protein sequence ID" value="RDU62845.1"/>
    <property type="molecule type" value="Genomic_DNA"/>
</dbReference>
<dbReference type="Pfam" id="PF17792">
    <property type="entry name" value="ThiD2"/>
    <property type="match status" value="1"/>
</dbReference>
<sequence length="132" mass="15658">MIDANLNRLKEGIRVIEDIFRFIYNDKEIAYQLKKLRHLAIIDNYNEILQSRDIINDIAKESIATEIYREDIGAILHANFCRICESARVLEECLKLENYVRYGKSETFKQIRYEAYNLHKVCSLKINLKTNK</sequence>
<evidence type="ECO:0000313" key="3">
    <source>
        <dbReference type="Proteomes" id="UP000256379"/>
    </source>
</evidence>
<accession>A0A3D8ICS4</accession>
<proteinExistence type="predicted"/>